<keyword evidence="6" id="KW-1185">Reference proteome</keyword>
<dbReference type="InterPro" id="IPR036388">
    <property type="entry name" value="WH-like_DNA-bd_sf"/>
</dbReference>
<dbReference type="Proteomes" id="UP000318405">
    <property type="component" value="Unassembled WGS sequence"/>
</dbReference>
<reference evidence="5 6" key="1">
    <citation type="submission" date="2019-07" db="EMBL/GenBank/DDBJ databases">
        <title>Qingshengfaniella alkalisoli gen. nov., sp. nov., isolated from saline soil.</title>
        <authorList>
            <person name="Xu L."/>
            <person name="Huang X.-X."/>
            <person name="Sun J.-Q."/>
        </authorList>
    </citation>
    <scope>NUCLEOTIDE SEQUENCE [LARGE SCALE GENOMIC DNA]</scope>
    <source>
        <strain evidence="5 6">DSM 27279</strain>
    </source>
</reference>
<dbReference type="SMART" id="SM00421">
    <property type="entry name" value="HTH_LUXR"/>
    <property type="match status" value="1"/>
</dbReference>
<dbReference type="PANTHER" id="PTHR44688:SF16">
    <property type="entry name" value="DNA-BINDING TRANSCRIPTIONAL ACTIVATOR DEVR_DOSR"/>
    <property type="match status" value="1"/>
</dbReference>
<dbReference type="PROSITE" id="PS50043">
    <property type="entry name" value="HTH_LUXR_2"/>
    <property type="match status" value="1"/>
</dbReference>
<feature type="domain" description="HTH luxR-type" evidence="4">
    <location>
        <begin position="170"/>
        <end position="235"/>
    </location>
</feature>
<evidence type="ECO:0000313" key="6">
    <source>
        <dbReference type="Proteomes" id="UP000318405"/>
    </source>
</evidence>
<gene>
    <name evidence="5" type="ORF">FOZ76_03695</name>
</gene>
<dbReference type="Gene3D" id="1.10.10.10">
    <property type="entry name" value="Winged helix-like DNA-binding domain superfamily/Winged helix DNA-binding domain"/>
    <property type="match status" value="1"/>
</dbReference>
<dbReference type="SUPFAM" id="SSF46894">
    <property type="entry name" value="C-terminal effector domain of the bipartite response regulators"/>
    <property type="match status" value="1"/>
</dbReference>
<keyword evidence="3" id="KW-0804">Transcription</keyword>
<accession>A0A556AZN2</accession>
<dbReference type="CDD" id="cd06170">
    <property type="entry name" value="LuxR_C_like"/>
    <property type="match status" value="1"/>
</dbReference>
<evidence type="ECO:0000313" key="5">
    <source>
        <dbReference type="EMBL" id="TSH97905.1"/>
    </source>
</evidence>
<dbReference type="OrthoDB" id="8967153at2"/>
<evidence type="ECO:0000259" key="4">
    <source>
        <dbReference type="PROSITE" id="PS50043"/>
    </source>
</evidence>
<evidence type="ECO:0000256" key="3">
    <source>
        <dbReference type="ARBA" id="ARBA00023163"/>
    </source>
</evidence>
<organism evidence="5 6">
    <name type="scientific">Verticiella sediminum</name>
    <dbReference type="NCBI Taxonomy" id="1247510"/>
    <lineage>
        <taxon>Bacteria</taxon>
        <taxon>Pseudomonadati</taxon>
        <taxon>Pseudomonadota</taxon>
        <taxon>Betaproteobacteria</taxon>
        <taxon>Burkholderiales</taxon>
        <taxon>Alcaligenaceae</taxon>
        <taxon>Verticiella</taxon>
    </lineage>
</organism>
<dbReference type="PRINTS" id="PR00038">
    <property type="entry name" value="HTHLUXR"/>
</dbReference>
<evidence type="ECO:0000256" key="2">
    <source>
        <dbReference type="ARBA" id="ARBA00023125"/>
    </source>
</evidence>
<protein>
    <submittedName>
        <fullName evidence="5">Response regulator transcription factor</fullName>
    </submittedName>
</protein>
<dbReference type="GO" id="GO:0006355">
    <property type="term" value="P:regulation of DNA-templated transcription"/>
    <property type="evidence" value="ECO:0007669"/>
    <property type="project" value="InterPro"/>
</dbReference>
<comment type="caution">
    <text evidence="5">The sequence shown here is derived from an EMBL/GenBank/DDBJ whole genome shotgun (WGS) entry which is preliminary data.</text>
</comment>
<dbReference type="Pfam" id="PF00196">
    <property type="entry name" value="GerE"/>
    <property type="match status" value="1"/>
</dbReference>
<dbReference type="EMBL" id="VLTJ01000007">
    <property type="protein sequence ID" value="TSH97905.1"/>
    <property type="molecule type" value="Genomic_DNA"/>
</dbReference>
<name>A0A556AZN2_9BURK</name>
<dbReference type="InterPro" id="IPR000792">
    <property type="entry name" value="Tscrpt_reg_LuxR_C"/>
</dbReference>
<dbReference type="RefSeq" id="WP_143946787.1">
    <property type="nucleotide sequence ID" value="NZ_BAABMB010000004.1"/>
</dbReference>
<dbReference type="InterPro" id="IPR016032">
    <property type="entry name" value="Sig_transdc_resp-reg_C-effctor"/>
</dbReference>
<proteinExistence type="predicted"/>
<keyword evidence="1" id="KW-0805">Transcription regulation</keyword>
<sequence length="253" mass="26945">MFVAALMDPHPLLRLGLARILGSISSIGDVHTYDPHDLEPASTGFARLATADILLFGMCGDEALDQQRLERMSALVSPRHVLLLADDPHWMAPRHPLVAGRVRKSAPTDLIEAAVRLILAGGRCFPASCSAGEGPHPVAQAVPAAAAVPASIPHDLGEGQSWPSTQEIANGARALRITPRQFEILVLRSHGLSMKAVGQALHISEATVKAHASSMYRRLDVANCQEAIQLAVRRGVRLQATVEAVPPADDMDG</sequence>
<keyword evidence="2" id="KW-0238">DNA-binding</keyword>
<evidence type="ECO:0000256" key="1">
    <source>
        <dbReference type="ARBA" id="ARBA00023015"/>
    </source>
</evidence>
<dbReference type="PANTHER" id="PTHR44688">
    <property type="entry name" value="DNA-BINDING TRANSCRIPTIONAL ACTIVATOR DEVR_DOSR"/>
    <property type="match status" value="1"/>
</dbReference>
<dbReference type="AlphaFoldDB" id="A0A556AZN2"/>
<dbReference type="GO" id="GO:0003677">
    <property type="term" value="F:DNA binding"/>
    <property type="evidence" value="ECO:0007669"/>
    <property type="project" value="UniProtKB-KW"/>
</dbReference>